<dbReference type="Pfam" id="PF00512">
    <property type="entry name" value="HisKA"/>
    <property type="match status" value="1"/>
</dbReference>
<keyword evidence="6" id="KW-0808">Transferase</keyword>
<dbReference type="SUPFAM" id="SSF55874">
    <property type="entry name" value="ATPase domain of HSP90 chaperone/DNA topoisomerase II/histidine kinase"/>
    <property type="match status" value="1"/>
</dbReference>
<evidence type="ECO:0000256" key="13">
    <source>
        <dbReference type="ARBA" id="ARBA00023136"/>
    </source>
</evidence>
<dbReference type="CDD" id="cd00075">
    <property type="entry name" value="HATPase"/>
    <property type="match status" value="1"/>
</dbReference>
<dbReference type="Pfam" id="PF00672">
    <property type="entry name" value="HAMP"/>
    <property type="match status" value="1"/>
</dbReference>
<name>A0A371PGD3_9BACL</name>
<evidence type="ECO:0000256" key="3">
    <source>
        <dbReference type="ARBA" id="ARBA00012438"/>
    </source>
</evidence>
<dbReference type="AlphaFoldDB" id="A0A371PGD3"/>
<evidence type="ECO:0000256" key="10">
    <source>
        <dbReference type="ARBA" id="ARBA00022840"/>
    </source>
</evidence>
<evidence type="ECO:0000256" key="4">
    <source>
        <dbReference type="ARBA" id="ARBA00022475"/>
    </source>
</evidence>
<organism evidence="17 18">
    <name type="scientific">Paenibacillus paeoniae</name>
    <dbReference type="NCBI Taxonomy" id="2292705"/>
    <lineage>
        <taxon>Bacteria</taxon>
        <taxon>Bacillati</taxon>
        <taxon>Bacillota</taxon>
        <taxon>Bacilli</taxon>
        <taxon>Bacillales</taxon>
        <taxon>Paenibacillaceae</taxon>
        <taxon>Paenibacillus</taxon>
    </lineage>
</organism>
<keyword evidence="4" id="KW-1003">Cell membrane</keyword>
<dbReference type="InterPro" id="IPR004358">
    <property type="entry name" value="Sig_transdc_His_kin-like_C"/>
</dbReference>
<keyword evidence="5" id="KW-0597">Phosphoprotein</keyword>
<evidence type="ECO:0000313" key="18">
    <source>
        <dbReference type="Proteomes" id="UP000261905"/>
    </source>
</evidence>
<dbReference type="InterPro" id="IPR036890">
    <property type="entry name" value="HATPase_C_sf"/>
</dbReference>
<feature type="domain" description="HAMP" evidence="16">
    <location>
        <begin position="192"/>
        <end position="244"/>
    </location>
</feature>
<protein>
    <recommendedName>
        <fullName evidence="3">histidine kinase</fullName>
        <ecNumber evidence="3">2.7.13.3</ecNumber>
    </recommendedName>
</protein>
<dbReference type="Gene3D" id="6.10.340.10">
    <property type="match status" value="1"/>
</dbReference>
<gene>
    <name evidence="17" type="ORF">DX130_15335</name>
</gene>
<feature type="transmembrane region" description="Helical" evidence="14">
    <location>
        <begin position="7"/>
        <end position="27"/>
    </location>
</feature>
<dbReference type="InterPro" id="IPR003594">
    <property type="entry name" value="HATPase_dom"/>
</dbReference>
<keyword evidence="9 17" id="KW-0418">Kinase</keyword>
<proteinExistence type="predicted"/>
<keyword evidence="12" id="KW-0902">Two-component regulatory system</keyword>
<keyword evidence="13 14" id="KW-0472">Membrane</keyword>
<dbReference type="PROSITE" id="PS50109">
    <property type="entry name" value="HIS_KIN"/>
    <property type="match status" value="1"/>
</dbReference>
<dbReference type="Gene3D" id="3.30.565.10">
    <property type="entry name" value="Histidine kinase-like ATPase, C-terminal domain"/>
    <property type="match status" value="1"/>
</dbReference>
<evidence type="ECO:0000259" key="15">
    <source>
        <dbReference type="PROSITE" id="PS50109"/>
    </source>
</evidence>
<dbReference type="FunFam" id="3.30.565.10:FF:000006">
    <property type="entry name" value="Sensor histidine kinase WalK"/>
    <property type="match status" value="1"/>
</dbReference>
<evidence type="ECO:0000313" key="17">
    <source>
        <dbReference type="EMBL" id="REK75009.1"/>
    </source>
</evidence>
<evidence type="ECO:0000256" key="6">
    <source>
        <dbReference type="ARBA" id="ARBA00022679"/>
    </source>
</evidence>
<dbReference type="SMART" id="SM00387">
    <property type="entry name" value="HATPase_c"/>
    <property type="match status" value="1"/>
</dbReference>
<evidence type="ECO:0000256" key="1">
    <source>
        <dbReference type="ARBA" id="ARBA00000085"/>
    </source>
</evidence>
<dbReference type="SUPFAM" id="SSF158472">
    <property type="entry name" value="HAMP domain-like"/>
    <property type="match status" value="1"/>
</dbReference>
<dbReference type="GO" id="GO:0000155">
    <property type="term" value="F:phosphorelay sensor kinase activity"/>
    <property type="evidence" value="ECO:0007669"/>
    <property type="project" value="InterPro"/>
</dbReference>
<dbReference type="Gene3D" id="1.10.287.130">
    <property type="match status" value="1"/>
</dbReference>
<dbReference type="PRINTS" id="PR00344">
    <property type="entry name" value="BCTRLSENSOR"/>
</dbReference>
<dbReference type="CDD" id="cd00082">
    <property type="entry name" value="HisKA"/>
    <property type="match status" value="1"/>
</dbReference>
<evidence type="ECO:0000256" key="11">
    <source>
        <dbReference type="ARBA" id="ARBA00022989"/>
    </source>
</evidence>
<dbReference type="EMBL" id="QUBQ01000002">
    <property type="protein sequence ID" value="REK75009.1"/>
    <property type="molecule type" value="Genomic_DNA"/>
</dbReference>
<dbReference type="RefSeq" id="WP_116046794.1">
    <property type="nucleotide sequence ID" value="NZ_QUBQ01000002.1"/>
</dbReference>
<dbReference type="GO" id="GO:0005886">
    <property type="term" value="C:plasma membrane"/>
    <property type="evidence" value="ECO:0007669"/>
    <property type="project" value="UniProtKB-SubCell"/>
</dbReference>
<dbReference type="InterPro" id="IPR036097">
    <property type="entry name" value="HisK_dim/P_sf"/>
</dbReference>
<keyword evidence="18" id="KW-1185">Reference proteome</keyword>
<dbReference type="InterPro" id="IPR003660">
    <property type="entry name" value="HAMP_dom"/>
</dbReference>
<evidence type="ECO:0000256" key="5">
    <source>
        <dbReference type="ARBA" id="ARBA00022553"/>
    </source>
</evidence>
<feature type="domain" description="Histidine kinase" evidence="15">
    <location>
        <begin position="259"/>
        <end position="472"/>
    </location>
</feature>
<dbReference type="EC" id="2.7.13.3" evidence="3"/>
<evidence type="ECO:0000256" key="2">
    <source>
        <dbReference type="ARBA" id="ARBA00004651"/>
    </source>
</evidence>
<dbReference type="SMART" id="SM00388">
    <property type="entry name" value="HisKA"/>
    <property type="match status" value="1"/>
</dbReference>
<dbReference type="Proteomes" id="UP000261905">
    <property type="component" value="Unassembled WGS sequence"/>
</dbReference>
<reference evidence="17 18" key="1">
    <citation type="submission" date="2018-08" db="EMBL/GenBank/DDBJ databases">
        <title>Paenibacillus sp. M4BSY-1, whole genome shotgun sequence.</title>
        <authorList>
            <person name="Tuo L."/>
        </authorList>
    </citation>
    <scope>NUCLEOTIDE SEQUENCE [LARGE SCALE GENOMIC DNA]</scope>
    <source>
        <strain evidence="17 18">M4BSY-1</strain>
    </source>
</reference>
<keyword evidence="11 14" id="KW-1133">Transmembrane helix</keyword>
<evidence type="ECO:0000256" key="14">
    <source>
        <dbReference type="SAM" id="Phobius"/>
    </source>
</evidence>
<dbReference type="SMART" id="SM00304">
    <property type="entry name" value="HAMP"/>
    <property type="match status" value="1"/>
</dbReference>
<dbReference type="InterPro" id="IPR050398">
    <property type="entry name" value="HssS/ArlS-like"/>
</dbReference>
<dbReference type="OrthoDB" id="9786919at2"/>
<keyword evidence="8" id="KW-0547">Nucleotide-binding</keyword>
<comment type="caution">
    <text evidence="17">The sequence shown here is derived from an EMBL/GenBank/DDBJ whole genome shotgun (WGS) entry which is preliminary data.</text>
</comment>
<dbReference type="InterPro" id="IPR003661">
    <property type="entry name" value="HisK_dim/P_dom"/>
</dbReference>
<dbReference type="GO" id="GO:0005524">
    <property type="term" value="F:ATP binding"/>
    <property type="evidence" value="ECO:0007669"/>
    <property type="project" value="UniProtKB-KW"/>
</dbReference>
<comment type="subcellular location">
    <subcellularLocation>
        <location evidence="2">Cell membrane</location>
        <topology evidence="2">Multi-pass membrane protein</topology>
    </subcellularLocation>
</comment>
<dbReference type="PROSITE" id="PS50885">
    <property type="entry name" value="HAMP"/>
    <property type="match status" value="1"/>
</dbReference>
<keyword evidence="7 14" id="KW-0812">Transmembrane</keyword>
<dbReference type="PANTHER" id="PTHR45528">
    <property type="entry name" value="SENSOR HISTIDINE KINASE CPXA"/>
    <property type="match status" value="1"/>
</dbReference>
<dbReference type="CDD" id="cd06225">
    <property type="entry name" value="HAMP"/>
    <property type="match status" value="1"/>
</dbReference>
<evidence type="ECO:0000256" key="9">
    <source>
        <dbReference type="ARBA" id="ARBA00022777"/>
    </source>
</evidence>
<comment type="catalytic activity">
    <reaction evidence="1">
        <text>ATP + protein L-histidine = ADP + protein N-phospho-L-histidine.</text>
        <dbReference type="EC" id="2.7.13.3"/>
    </reaction>
</comment>
<dbReference type="SUPFAM" id="SSF47384">
    <property type="entry name" value="Homodimeric domain of signal transducing histidine kinase"/>
    <property type="match status" value="1"/>
</dbReference>
<accession>A0A371PGD3</accession>
<dbReference type="Pfam" id="PF02518">
    <property type="entry name" value="HATPase_c"/>
    <property type="match status" value="1"/>
</dbReference>
<evidence type="ECO:0000259" key="16">
    <source>
        <dbReference type="PROSITE" id="PS50885"/>
    </source>
</evidence>
<dbReference type="PANTHER" id="PTHR45528:SF1">
    <property type="entry name" value="SENSOR HISTIDINE KINASE CPXA"/>
    <property type="match status" value="1"/>
</dbReference>
<sequence>MKFWQKICLFSILTFIIIFNAASIMVIERNHSKMLQQEITNTLSANMSINSSVNAVVPILRIYDSIDYEKTVLTNIANQFVRRNSDQGSYLEIADDKDKTVFSNLDFAMPSEREERNKLAPGEIKYILRDIGERTLLFTANVTDINHKSYVFSYIKDVTPLYAERMDQYTFFVQMDVVACLIYIIVMFFISKGLTKPIETMVRSAKEIAQGDFSERVHLKSRDEIGVLATNFNEMAAVVEDKIIELERNNGEKQRFINNITHELKTPLTSIIGYANYMRSTKYDEATFLEGLNVIYSEGKRLESLATKLMDLILLKDHQFQMKKGNLKDVVTELEPSLKQIVASKGIQLEMDCQDCRLPLEKDLIKIVIFNLIDNAVKASSEEGKVMIRTLDQRGSCILEVADEGSGISQEHIDKIFEPFYMADKARTRNNNGAGLGLSICRSIADIHHAEIEVDSEVGVGTTIRIVFPPCREGSEDAP</sequence>
<keyword evidence="10" id="KW-0067">ATP-binding</keyword>
<evidence type="ECO:0000256" key="7">
    <source>
        <dbReference type="ARBA" id="ARBA00022692"/>
    </source>
</evidence>
<evidence type="ECO:0000256" key="8">
    <source>
        <dbReference type="ARBA" id="ARBA00022741"/>
    </source>
</evidence>
<feature type="transmembrane region" description="Helical" evidence="14">
    <location>
        <begin position="171"/>
        <end position="191"/>
    </location>
</feature>
<evidence type="ECO:0000256" key="12">
    <source>
        <dbReference type="ARBA" id="ARBA00023012"/>
    </source>
</evidence>
<dbReference type="InterPro" id="IPR005467">
    <property type="entry name" value="His_kinase_dom"/>
</dbReference>